<dbReference type="GO" id="GO:0006508">
    <property type="term" value="P:proteolysis"/>
    <property type="evidence" value="ECO:0007669"/>
    <property type="project" value="UniProtKB-KW"/>
</dbReference>
<dbReference type="GeneID" id="984303"/>
<comment type="catalytic activity">
    <reaction evidence="1">
        <text>Hydrolyzes a Gly-|-Gly bond at its own C-terminus, commonly in the sequence -Tyr-Xaa-Val-Gly-|-Gly, in the processing of the potyviral polyprotein.</text>
        <dbReference type="EC" id="3.4.22.45"/>
    </reaction>
</comment>
<evidence type="ECO:0000256" key="4">
    <source>
        <dbReference type="PROSITE-ProRule" id="PRU01080"/>
    </source>
</evidence>
<keyword evidence="2" id="KW-0645">Protease</keyword>
<dbReference type="EMBL" id="AJ306719">
    <property type="protein sequence ID" value="CAC84676.1"/>
    <property type="molecule type" value="Genomic_RNA"/>
</dbReference>
<keyword evidence="7" id="KW-1185">Reference proteome</keyword>
<reference evidence="6 7" key="1">
    <citation type="journal article" date="2002" name="Arch. Virol.">
        <title>The complete sequence of Oat mosaic virus and evidence for deletion and duplication in RNA2.</title>
        <authorList>
            <person name="Zheng T."/>
            <person name="Chen J."/>
            <person name="Chen J.P."/>
            <person name="Adams M.J."/>
        </authorList>
    </citation>
    <scope>NUCLEOTIDE SEQUENCE [LARGE SCALE GENOMIC DNA]</scope>
    <source>
        <strain evidence="6">Cranbrook:laboratory isolate</strain>
    </source>
</reference>
<protein>
    <submittedName>
        <fullName evidence="6">Polyprotein</fullName>
    </submittedName>
</protein>
<proteinExistence type="predicted"/>
<evidence type="ECO:0000256" key="3">
    <source>
        <dbReference type="ARBA" id="ARBA00022801"/>
    </source>
</evidence>
<name>Q8UZ26_9POTY</name>
<evidence type="ECO:0000256" key="1">
    <source>
        <dbReference type="ARBA" id="ARBA00001848"/>
    </source>
</evidence>
<dbReference type="Proteomes" id="UP000201974">
    <property type="component" value="Genome"/>
</dbReference>
<dbReference type="PROSITE" id="PS51744">
    <property type="entry name" value="HC_PRO_CPD"/>
    <property type="match status" value="1"/>
</dbReference>
<dbReference type="MEROPS" id="C06.002"/>
<dbReference type="KEGG" id="vg:984303"/>
<feature type="domain" description="Peptidase C6" evidence="5">
    <location>
        <begin position="138"/>
        <end position="258"/>
    </location>
</feature>
<sequence length="314" mass="35571">MSSSRNLALLATMENQVPEWAQRIVRSSRNENQEMPRPISDTWKKIITANMLPPGNPTTTISDKDGSVVAHFGAYDSYLSTILQALGTPLQRLRMHTKPTPQEAALFEDCSDKPWFFTKNDYHAWAFQYETVVQTFVTFTFRDGFCYLNLFTPMSFAVTIDHTESFCRILEQIPEALGAFPTLGNILKVLIMLSHKFPEVVNAAHPTIAKHPGEPHLHVVDRRGVPPSWLLLCSSTIGNLITLLLNNIDNEALSFPTGNAPENYTNWSHEHDHWVTDRLITRADFYSLFHPFTGTGHSLTATARPPRLRVRRVV</sequence>
<dbReference type="RefSeq" id="NP_659026.1">
    <property type="nucleotide sequence ID" value="NC_004017.1"/>
</dbReference>
<dbReference type="Pfam" id="PF00851">
    <property type="entry name" value="Peptidase_C6"/>
    <property type="match status" value="1"/>
</dbReference>
<dbReference type="InterPro" id="IPR031159">
    <property type="entry name" value="HC_PRO_CPD_dom"/>
</dbReference>
<feature type="active site" description="For helper component proteinase activity" evidence="4">
    <location>
        <position position="146"/>
    </location>
</feature>
<feature type="active site" description="For helper component proteinase activity" evidence="4">
    <location>
        <position position="218"/>
    </location>
</feature>
<dbReference type="Gene3D" id="3.90.70.150">
    <property type="entry name" value="Helper component proteinase"/>
    <property type="match status" value="1"/>
</dbReference>
<evidence type="ECO:0000313" key="6">
    <source>
        <dbReference type="EMBL" id="CAC84676.1"/>
    </source>
</evidence>
<accession>Q8UZ26</accession>
<dbReference type="InterPro" id="IPR001456">
    <property type="entry name" value="HC-pro"/>
</dbReference>
<evidence type="ECO:0000259" key="5">
    <source>
        <dbReference type="PROSITE" id="PS51744"/>
    </source>
</evidence>
<dbReference type="InterPro" id="IPR042308">
    <property type="entry name" value="HC_PRO_CPD_sf"/>
</dbReference>
<evidence type="ECO:0000313" key="7">
    <source>
        <dbReference type="Proteomes" id="UP000201974"/>
    </source>
</evidence>
<keyword evidence="3" id="KW-0378">Hydrolase</keyword>
<organism evidence="6 7">
    <name type="scientific">Oat mosaic virus</name>
    <dbReference type="NCBI Taxonomy" id="157837"/>
    <lineage>
        <taxon>Viruses</taxon>
        <taxon>Riboviria</taxon>
        <taxon>Orthornavirae</taxon>
        <taxon>Pisuviricota</taxon>
        <taxon>Stelpaviricetes</taxon>
        <taxon>Patatavirales</taxon>
        <taxon>Potyviridae</taxon>
        <taxon>Bymovirus</taxon>
        <taxon>Bymovirus avenae</taxon>
    </lineage>
</organism>
<dbReference type="GO" id="GO:0004197">
    <property type="term" value="F:cysteine-type endopeptidase activity"/>
    <property type="evidence" value="ECO:0007669"/>
    <property type="project" value="InterPro"/>
</dbReference>
<evidence type="ECO:0000256" key="2">
    <source>
        <dbReference type="ARBA" id="ARBA00022670"/>
    </source>
</evidence>